<sequence length="1065" mass="125030">MYTHSHPTPPTYFTPYQNHPPPPSSSQAPPTPPPPSSRPPISHPSRPSVDVDDVYFTLLNNAPGNGNLNNLAPPSHSLYASSPTPSFSTNNTTYNSSQQSHLNWVADRVTKMRLQIQQQQQQQHASASLPFPDFYENDENSYNELNRGGSSMIRLGDYINLESSMPSNPLPQTPTSHFLQKENSPAIDTLKKLKQLQKSCVESMVNLRVVKAQVLGEDENNANFTPLQHIVDTQARQIASLQGKLDKGNEFRDNVLPAQTMYVSELEKVNAEMEEQLNFLQKTIETDKLSYAELIGVHERERMRCERLESKNGMLQSFASQLQVRRYESNSRLVKKLQASNNFKLMFRVFHAIRKEGKEGSDGKVRVEQFLKRWSQAGTYKIFLTWKSNTQEAKRNRSIIDKFLKRMTKSGLYKCLFAWMNFVGELKKERRIVSRFRRRFLNMEVAKVWGTWGDFVEGRRRSRKLAKKVFGRMVYGKIWTAFSRWKNAEDSEEARAREVRAVNFMCRILNRQLDVAFGTWVKGVAFEKRCEKVLAKFAARVKLKEARAAIFAWVEMVDRRKRVRRLMNRLIVGKDGQLLEEAWAVWSDHCRSRGWEEVQALLKQREDVIEEQASRLEEVEAKLELLHQRGEELGMASAKRMVQMWQNKCLINVLQAWKTYAKTEIEDRVKMNRFLSRWTNQSLSRCYDAWKNYAKEEIRCRTVVAKFLKRWISQCLTKCFLAWAFDLREGKRERIVVEKFRKRFMNQCVGRAWNSWSVYVGERKWLRSFVGRVLGGMTGVAFSTWKEEIENRKMMEVEQERQTTILKKFGAKLRLQACMRCLKTWEESVKTRKWLRKLMSRCVGGSYFAMIGDAFGLWKQRCDEWERSVLNGSVEELRVRVVYLEGEMVKYGELKKQTCVTNVCRRWQELWINFLREAFVQLKQNSRMMGEVEHSRNLMRLCIMRNIRHLEHQALKQWIVFARSKTERMKKSFATLIHCITRIRNFDLHRGFRKWSEKVEEEVREEALEKADRKLIVGKASQALFLLERGVAQSRREFGDLESEEDDEEKEEEEEEEDSEEEGGW</sequence>
<feature type="region of interest" description="Disordered" evidence="2">
    <location>
        <begin position="1036"/>
        <end position="1065"/>
    </location>
</feature>
<feature type="region of interest" description="Disordered" evidence="2">
    <location>
        <begin position="116"/>
        <end position="147"/>
    </location>
</feature>
<dbReference type="EMBL" id="BRXW01000289">
    <property type="protein sequence ID" value="GMI17373.1"/>
    <property type="molecule type" value="Genomic_DNA"/>
</dbReference>
<protein>
    <submittedName>
        <fullName evidence="3">Uncharacterized protein</fullName>
    </submittedName>
</protein>
<comment type="caution">
    <text evidence="3">The sequence shown here is derived from an EMBL/GenBank/DDBJ whole genome shotgun (WGS) entry which is preliminary data.</text>
</comment>
<dbReference type="OrthoDB" id="195537at2759"/>
<gene>
    <name evidence="3" type="ORF">TrLO_g9358</name>
</gene>
<feature type="compositionally biased region" description="Low complexity" evidence="2">
    <location>
        <begin position="81"/>
        <end position="95"/>
    </location>
</feature>
<feature type="compositionally biased region" description="Acidic residues" evidence="2">
    <location>
        <begin position="1040"/>
        <end position="1065"/>
    </location>
</feature>
<keyword evidence="4" id="KW-1185">Reference proteome</keyword>
<evidence type="ECO:0000256" key="1">
    <source>
        <dbReference type="SAM" id="Coils"/>
    </source>
</evidence>
<feature type="region of interest" description="Disordered" evidence="2">
    <location>
        <begin position="67"/>
        <end position="95"/>
    </location>
</feature>
<name>A0A9W7KZ90_9STRA</name>
<dbReference type="AlphaFoldDB" id="A0A9W7KZ90"/>
<feature type="coiled-coil region" evidence="1">
    <location>
        <begin position="263"/>
        <end position="290"/>
    </location>
</feature>
<accession>A0A9W7KZ90</accession>
<organism evidence="3 4">
    <name type="scientific">Triparma laevis f. longispina</name>
    <dbReference type="NCBI Taxonomy" id="1714387"/>
    <lineage>
        <taxon>Eukaryota</taxon>
        <taxon>Sar</taxon>
        <taxon>Stramenopiles</taxon>
        <taxon>Ochrophyta</taxon>
        <taxon>Bolidophyceae</taxon>
        <taxon>Parmales</taxon>
        <taxon>Triparmaceae</taxon>
        <taxon>Triparma</taxon>
    </lineage>
</organism>
<feature type="region of interest" description="Disordered" evidence="2">
    <location>
        <begin position="1"/>
        <end position="49"/>
    </location>
</feature>
<dbReference type="Proteomes" id="UP001165122">
    <property type="component" value="Unassembled WGS sequence"/>
</dbReference>
<proteinExistence type="predicted"/>
<evidence type="ECO:0000313" key="4">
    <source>
        <dbReference type="Proteomes" id="UP001165122"/>
    </source>
</evidence>
<reference evidence="4" key="1">
    <citation type="journal article" date="2023" name="Commun. Biol.">
        <title>Genome analysis of Parmales, the sister group of diatoms, reveals the evolutionary specialization of diatoms from phago-mixotrophs to photoautotrophs.</title>
        <authorList>
            <person name="Ban H."/>
            <person name="Sato S."/>
            <person name="Yoshikawa S."/>
            <person name="Yamada K."/>
            <person name="Nakamura Y."/>
            <person name="Ichinomiya M."/>
            <person name="Sato N."/>
            <person name="Blanc-Mathieu R."/>
            <person name="Endo H."/>
            <person name="Kuwata A."/>
            <person name="Ogata H."/>
        </authorList>
    </citation>
    <scope>NUCLEOTIDE SEQUENCE [LARGE SCALE GENOMIC DNA]</scope>
    <source>
        <strain evidence="4">NIES 3700</strain>
    </source>
</reference>
<evidence type="ECO:0000256" key="2">
    <source>
        <dbReference type="SAM" id="MobiDB-lite"/>
    </source>
</evidence>
<feature type="compositionally biased region" description="Pro residues" evidence="2">
    <location>
        <begin position="7"/>
        <end position="42"/>
    </location>
</feature>
<keyword evidence="1" id="KW-0175">Coiled coil</keyword>
<feature type="coiled-coil region" evidence="1">
    <location>
        <begin position="602"/>
        <end position="629"/>
    </location>
</feature>
<evidence type="ECO:0000313" key="3">
    <source>
        <dbReference type="EMBL" id="GMI17373.1"/>
    </source>
</evidence>